<gene>
    <name evidence="2" type="ORF">GK108_09435</name>
</gene>
<keyword evidence="3" id="KW-1185">Reference proteome</keyword>
<keyword evidence="1" id="KW-0472">Membrane</keyword>
<dbReference type="RefSeq" id="WP_163946379.1">
    <property type="nucleotide sequence ID" value="NZ_JAAFZH010000003.1"/>
</dbReference>
<evidence type="ECO:0000313" key="2">
    <source>
        <dbReference type="EMBL" id="NDU95094.1"/>
    </source>
</evidence>
<name>A0A6L9L3P8_9BACT</name>
<organism evidence="2 3">
    <name type="scientific">Spirosoma terrae</name>
    <dbReference type="NCBI Taxonomy" id="1968276"/>
    <lineage>
        <taxon>Bacteria</taxon>
        <taxon>Pseudomonadati</taxon>
        <taxon>Bacteroidota</taxon>
        <taxon>Cytophagia</taxon>
        <taxon>Cytophagales</taxon>
        <taxon>Cytophagaceae</taxon>
        <taxon>Spirosoma</taxon>
    </lineage>
</organism>
<feature type="transmembrane region" description="Helical" evidence="1">
    <location>
        <begin position="130"/>
        <end position="154"/>
    </location>
</feature>
<proteinExistence type="predicted"/>
<sequence>MNPYLPYFFGPQADYYLRAAEDVQERKIQFNGIAFLAGILWMGYRKMYWQAFLTAAIIFGQNLLEAMLWGPRNPNDNSSVIISLLANAVIGFISNQMYVKFANRQINKILSEHAGASEERLIELISEKGGVTWFGPFIVLTVIFIGAAFLLMFAEMAGIKLT</sequence>
<protein>
    <submittedName>
        <fullName evidence="2">DUF2628 domain-containing protein</fullName>
    </submittedName>
</protein>
<comment type="caution">
    <text evidence="2">The sequence shown here is derived from an EMBL/GenBank/DDBJ whole genome shotgun (WGS) entry which is preliminary data.</text>
</comment>
<feature type="transmembrane region" description="Helical" evidence="1">
    <location>
        <begin position="51"/>
        <end position="69"/>
    </location>
</feature>
<reference evidence="2 3" key="1">
    <citation type="submission" date="2020-02" db="EMBL/GenBank/DDBJ databases">
        <title>Draft genome sequence of two Spirosoma agri KCTC 52727 and Spirosoma terrae KCTC 52035.</title>
        <authorList>
            <person name="Rojas J."/>
            <person name="Ambika Manirajan B."/>
            <person name="Suarez C."/>
            <person name="Ratering S."/>
            <person name="Schnell S."/>
        </authorList>
    </citation>
    <scope>NUCLEOTIDE SEQUENCE [LARGE SCALE GENOMIC DNA]</scope>
    <source>
        <strain evidence="2 3">KCTC 52035</strain>
    </source>
</reference>
<keyword evidence="1" id="KW-0812">Transmembrane</keyword>
<feature type="transmembrane region" description="Helical" evidence="1">
    <location>
        <begin position="81"/>
        <end position="99"/>
    </location>
</feature>
<dbReference type="EMBL" id="JAAFZH010000003">
    <property type="protein sequence ID" value="NDU95094.1"/>
    <property type="molecule type" value="Genomic_DNA"/>
</dbReference>
<evidence type="ECO:0000313" key="3">
    <source>
        <dbReference type="Proteomes" id="UP000474175"/>
    </source>
</evidence>
<keyword evidence="1" id="KW-1133">Transmembrane helix</keyword>
<evidence type="ECO:0000256" key="1">
    <source>
        <dbReference type="SAM" id="Phobius"/>
    </source>
</evidence>
<accession>A0A6L9L3P8</accession>
<dbReference type="AlphaFoldDB" id="A0A6L9L3P8"/>
<dbReference type="InterPro" id="IPR024399">
    <property type="entry name" value="DUF2628"/>
</dbReference>
<dbReference type="Pfam" id="PF10947">
    <property type="entry name" value="DUF2628"/>
    <property type="match status" value="1"/>
</dbReference>
<dbReference type="Proteomes" id="UP000474175">
    <property type="component" value="Unassembled WGS sequence"/>
</dbReference>